<dbReference type="AlphaFoldDB" id="A0A4T0X113"/>
<dbReference type="Proteomes" id="UP000307173">
    <property type="component" value="Unassembled WGS sequence"/>
</dbReference>
<keyword evidence="2" id="KW-1185">Reference proteome</keyword>
<organism evidence="1 2">
    <name type="scientific">Pichia inconspicua</name>
    <dbReference type="NCBI Taxonomy" id="52247"/>
    <lineage>
        <taxon>Eukaryota</taxon>
        <taxon>Fungi</taxon>
        <taxon>Dikarya</taxon>
        <taxon>Ascomycota</taxon>
        <taxon>Saccharomycotina</taxon>
        <taxon>Pichiomycetes</taxon>
        <taxon>Pichiales</taxon>
        <taxon>Pichiaceae</taxon>
        <taxon>Pichia</taxon>
    </lineage>
</organism>
<reference evidence="1 2" key="1">
    <citation type="journal article" date="2019" name="Front. Genet.">
        <title>Whole-Genome Sequencing of the Opportunistic Yeast Pathogen Candida inconspicua Uncovers Its Hybrid Origin.</title>
        <authorList>
            <person name="Mixao V."/>
            <person name="Hansen A.P."/>
            <person name="Saus E."/>
            <person name="Boekhout T."/>
            <person name="Lass-Florl C."/>
            <person name="Gabaldon T."/>
        </authorList>
    </citation>
    <scope>NUCLEOTIDE SEQUENCE [LARGE SCALE GENOMIC DNA]</scope>
    <source>
        <strain evidence="1 2">CBS 180</strain>
    </source>
</reference>
<dbReference type="STRING" id="52247.A0A4T0X113"/>
<evidence type="ECO:0000313" key="1">
    <source>
        <dbReference type="EMBL" id="TID28413.1"/>
    </source>
</evidence>
<accession>A0A4T0X113</accession>
<gene>
    <name evidence="1" type="ORF">CANINC_002490</name>
</gene>
<name>A0A4T0X113_9ASCO</name>
<dbReference type="EMBL" id="SELW01000404">
    <property type="protein sequence ID" value="TID28413.1"/>
    <property type="molecule type" value="Genomic_DNA"/>
</dbReference>
<proteinExistence type="predicted"/>
<comment type="caution">
    <text evidence="1">The sequence shown here is derived from an EMBL/GenBank/DDBJ whole genome shotgun (WGS) entry which is preliminary data.</text>
</comment>
<evidence type="ECO:0000313" key="2">
    <source>
        <dbReference type="Proteomes" id="UP000307173"/>
    </source>
</evidence>
<protein>
    <submittedName>
        <fullName evidence="1">Uncharacterized protein</fullName>
    </submittedName>
</protein>
<sequence>MDTEHKELAVPETPKFEVDFSSTSTPIEDYQRALELAHKYALKPSMKRITHAIYDDEYLNLVSKQKKHVQEGPSLHARAVNPDGNVYKLSKATSNVATNVYDESKNQTSIENRTSTYPQTADPVKQIGLNEIFKTLLSKQKKTMFIYWLTKLNIQSLKTRWKQ</sequence>